<keyword evidence="7" id="KW-1185">Reference proteome</keyword>
<dbReference type="InterPro" id="IPR005119">
    <property type="entry name" value="LysR_subst-bd"/>
</dbReference>
<evidence type="ECO:0000313" key="7">
    <source>
        <dbReference type="Proteomes" id="UP001595722"/>
    </source>
</evidence>
<evidence type="ECO:0000256" key="3">
    <source>
        <dbReference type="ARBA" id="ARBA00023125"/>
    </source>
</evidence>
<evidence type="ECO:0000256" key="1">
    <source>
        <dbReference type="ARBA" id="ARBA00009437"/>
    </source>
</evidence>
<keyword evidence="4" id="KW-0804">Transcription</keyword>
<protein>
    <submittedName>
        <fullName evidence="6">LysR family transcriptional regulator</fullName>
    </submittedName>
</protein>
<dbReference type="PANTHER" id="PTHR30118">
    <property type="entry name" value="HTH-TYPE TRANSCRIPTIONAL REGULATOR LEUO-RELATED"/>
    <property type="match status" value="1"/>
</dbReference>
<dbReference type="PRINTS" id="PR00039">
    <property type="entry name" value="HTHLYSR"/>
</dbReference>
<evidence type="ECO:0000256" key="4">
    <source>
        <dbReference type="ARBA" id="ARBA00023163"/>
    </source>
</evidence>
<gene>
    <name evidence="6" type="ORF">ACFOMG_04120</name>
</gene>
<dbReference type="RefSeq" id="WP_376864953.1">
    <property type="nucleotide sequence ID" value="NZ_JBHRYB010000003.1"/>
</dbReference>
<dbReference type="InterPro" id="IPR000847">
    <property type="entry name" value="LysR_HTH_N"/>
</dbReference>
<dbReference type="SUPFAM" id="SSF46785">
    <property type="entry name" value="Winged helix' DNA-binding domain"/>
    <property type="match status" value="1"/>
</dbReference>
<evidence type="ECO:0000259" key="5">
    <source>
        <dbReference type="PROSITE" id="PS50931"/>
    </source>
</evidence>
<reference evidence="7" key="1">
    <citation type="journal article" date="2019" name="Int. J. Syst. Evol. Microbiol.">
        <title>The Global Catalogue of Microorganisms (GCM) 10K type strain sequencing project: providing services to taxonomists for standard genome sequencing and annotation.</title>
        <authorList>
            <consortium name="The Broad Institute Genomics Platform"/>
            <consortium name="The Broad Institute Genome Sequencing Center for Infectious Disease"/>
            <person name="Wu L."/>
            <person name="Ma J."/>
        </authorList>
    </citation>
    <scope>NUCLEOTIDE SEQUENCE [LARGE SCALE GENOMIC DNA]</scope>
    <source>
        <strain evidence="7">KCTC 42424</strain>
    </source>
</reference>
<dbReference type="InterPro" id="IPR050389">
    <property type="entry name" value="LysR-type_TF"/>
</dbReference>
<keyword evidence="3" id="KW-0238">DNA-binding</keyword>
<dbReference type="Gene3D" id="1.10.10.10">
    <property type="entry name" value="Winged helix-like DNA-binding domain superfamily/Winged helix DNA-binding domain"/>
    <property type="match status" value="1"/>
</dbReference>
<dbReference type="InterPro" id="IPR037402">
    <property type="entry name" value="YidZ_PBP2"/>
</dbReference>
<comment type="similarity">
    <text evidence="1">Belongs to the LysR transcriptional regulatory family.</text>
</comment>
<evidence type="ECO:0000313" key="6">
    <source>
        <dbReference type="EMBL" id="MFC3679297.1"/>
    </source>
</evidence>
<dbReference type="Gene3D" id="3.40.190.10">
    <property type="entry name" value="Periplasmic binding protein-like II"/>
    <property type="match status" value="2"/>
</dbReference>
<dbReference type="SUPFAM" id="SSF53850">
    <property type="entry name" value="Periplasmic binding protein-like II"/>
    <property type="match status" value="1"/>
</dbReference>
<sequence length="311" mass="34813">MFSPLMQQINLSRVDLNLFVVFDAIYREGNLTRAAERLHLSQPAVSHALARLRERFHDPLFERAGKGMAPTPLAKAIIGRVRLALQELESTLGEGLAFDPAEAQRIFTLAARDVMEFTALPPLMARLQQLAPQVQLRSLRIPRRDMMQQLSSGQIDFAADVLLPLQEDIEHQLLGRESLAVALRADHPLVADELTLSGYASASHVLVSSRNEGQGVEDFALSRQGYSRHIALRCQNYYAALQVVKNSDLLLTLPQTYASQMQQSGGICIRPLPLDQVPVEIHLYWHQKANRDPALLWLKQQMLQCLPAAMS</sequence>
<dbReference type="InterPro" id="IPR036388">
    <property type="entry name" value="WH-like_DNA-bd_sf"/>
</dbReference>
<dbReference type="Pfam" id="PF00126">
    <property type="entry name" value="HTH_1"/>
    <property type="match status" value="1"/>
</dbReference>
<dbReference type="EMBL" id="JBHRYB010000003">
    <property type="protein sequence ID" value="MFC3679297.1"/>
    <property type="molecule type" value="Genomic_DNA"/>
</dbReference>
<dbReference type="Proteomes" id="UP001595722">
    <property type="component" value="Unassembled WGS sequence"/>
</dbReference>
<evidence type="ECO:0000256" key="2">
    <source>
        <dbReference type="ARBA" id="ARBA00023015"/>
    </source>
</evidence>
<proteinExistence type="inferred from homology"/>
<feature type="domain" description="HTH lysR-type" evidence="5">
    <location>
        <begin position="14"/>
        <end position="71"/>
    </location>
</feature>
<comment type="caution">
    <text evidence="6">The sequence shown here is derived from an EMBL/GenBank/DDBJ whole genome shotgun (WGS) entry which is preliminary data.</text>
</comment>
<accession>A0ABV7VR08</accession>
<dbReference type="PANTHER" id="PTHR30118:SF15">
    <property type="entry name" value="TRANSCRIPTIONAL REGULATORY PROTEIN"/>
    <property type="match status" value="1"/>
</dbReference>
<dbReference type="PROSITE" id="PS50931">
    <property type="entry name" value="HTH_LYSR"/>
    <property type="match status" value="1"/>
</dbReference>
<dbReference type="InterPro" id="IPR036390">
    <property type="entry name" value="WH_DNA-bd_sf"/>
</dbReference>
<dbReference type="CDD" id="cd08417">
    <property type="entry name" value="PBP2_Nitroaromatics_like"/>
    <property type="match status" value="1"/>
</dbReference>
<keyword evidence="2" id="KW-0805">Transcription regulation</keyword>
<organism evidence="6 7">
    <name type="scientific">Bacterioplanoides pacificum</name>
    <dbReference type="NCBI Taxonomy" id="1171596"/>
    <lineage>
        <taxon>Bacteria</taxon>
        <taxon>Pseudomonadati</taxon>
        <taxon>Pseudomonadota</taxon>
        <taxon>Gammaproteobacteria</taxon>
        <taxon>Oceanospirillales</taxon>
        <taxon>Oceanospirillaceae</taxon>
        <taxon>Bacterioplanoides</taxon>
    </lineage>
</organism>
<name>A0ABV7VR08_9GAMM</name>
<dbReference type="Pfam" id="PF03466">
    <property type="entry name" value="LysR_substrate"/>
    <property type="match status" value="1"/>
</dbReference>